<dbReference type="AlphaFoldDB" id="A0A4Q9HZT4"/>
<gene>
    <name evidence="1" type="ORF">EYS09_09935</name>
</gene>
<proteinExistence type="predicted"/>
<keyword evidence="2" id="KW-1185">Reference proteome</keyword>
<evidence type="ECO:0000313" key="2">
    <source>
        <dbReference type="Proteomes" id="UP000292452"/>
    </source>
</evidence>
<evidence type="ECO:0000313" key="1">
    <source>
        <dbReference type="EMBL" id="TBO59820.1"/>
    </source>
</evidence>
<name>A0A4Q9HZT4_STRKA</name>
<sequence>MALVKKGSRRITIDGDTYRWRLRGRPTYDQGLCCSPLTYAVEHAEQPGTTLVVTTSQPHPSNWFERPAAPVLPSDVAHAIRLARAAGWIPENPGSPFHLTQPDAFVPPP</sequence>
<dbReference type="EMBL" id="SIXH01000063">
    <property type="protein sequence ID" value="TBO59820.1"/>
    <property type="molecule type" value="Genomic_DNA"/>
</dbReference>
<dbReference type="Proteomes" id="UP000292452">
    <property type="component" value="Unassembled WGS sequence"/>
</dbReference>
<protein>
    <submittedName>
        <fullName evidence="1">Uncharacterized protein</fullName>
    </submittedName>
</protein>
<dbReference type="RefSeq" id="WP_131122949.1">
    <property type="nucleotide sequence ID" value="NZ_SIXH01000063.1"/>
</dbReference>
<accession>A0A4Q9HZT4</accession>
<reference evidence="1 2" key="1">
    <citation type="submission" date="2019-02" db="EMBL/GenBank/DDBJ databases">
        <title>Draft Genome Sequence of Streptomyces sp. AM-2504, identified by 16S rRNA comparative analysis as a Streptomyces Kasugaensis strain.</title>
        <authorList>
            <person name="Napolioni V."/>
            <person name="Giuliodori A.M."/>
            <person name="Spurio R."/>
            <person name="Fabbretti A."/>
        </authorList>
    </citation>
    <scope>NUCLEOTIDE SEQUENCE [LARGE SCALE GENOMIC DNA]</scope>
    <source>
        <strain evidence="1 2">AM-2504</strain>
    </source>
</reference>
<comment type="caution">
    <text evidence="1">The sequence shown here is derived from an EMBL/GenBank/DDBJ whole genome shotgun (WGS) entry which is preliminary data.</text>
</comment>
<organism evidence="1 2">
    <name type="scientific">Streptomyces kasugaensis</name>
    <dbReference type="NCBI Taxonomy" id="1946"/>
    <lineage>
        <taxon>Bacteria</taxon>
        <taxon>Bacillati</taxon>
        <taxon>Actinomycetota</taxon>
        <taxon>Actinomycetes</taxon>
        <taxon>Kitasatosporales</taxon>
        <taxon>Streptomycetaceae</taxon>
        <taxon>Streptomyces</taxon>
    </lineage>
</organism>